<dbReference type="SUPFAM" id="SSF69118">
    <property type="entry name" value="AhpD-like"/>
    <property type="match status" value="1"/>
</dbReference>
<dbReference type="InterPro" id="IPR003779">
    <property type="entry name" value="CMD-like"/>
</dbReference>
<dbReference type="RefSeq" id="WP_091400112.1">
    <property type="nucleotide sequence ID" value="NZ_FNQY01000021.1"/>
</dbReference>
<evidence type="ECO:0000313" key="2">
    <source>
        <dbReference type="EMBL" id="SEA47277.1"/>
    </source>
</evidence>
<dbReference type="AlphaFoldDB" id="A0A1H4BGQ6"/>
<dbReference type="OrthoDB" id="9808310at2"/>
<dbReference type="NCBIfam" id="TIGR00778">
    <property type="entry name" value="ahpD_dom"/>
    <property type="match status" value="1"/>
</dbReference>
<gene>
    <name evidence="2" type="ORF">SAMN05192529_12129</name>
</gene>
<name>A0A1H4BGQ6_9BACT</name>
<dbReference type="Proteomes" id="UP000199041">
    <property type="component" value="Unassembled WGS sequence"/>
</dbReference>
<sequence>MENSNFKVLKRAEVSQKNQQVFDRLTKSYGAVPNLYSTLAYSENALEAYINLESTKLSLSDKQAEAVNLVVSEINGCIYCTSAHVVVAEKTGFTKEEIRRIRSGHADFDPQLDALVKLTHALTLKRKVPHPELLNRFFEAGYTRGQLVDLILLIGDRTISNLLHAVTRVPVEFPLAEPLD</sequence>
<keyword evidence="3" id="KW-1185">Reference proteome</keyword>
<dbReference type="GO" id="GO:0051920">
    <property type="term" value="F:peroxiredoxin activity"/>
    <property type="evidence" value="ECO:0007669"/>
    <property type="project" value="InterPro"/>
</dbReference>
<accession>A0A1H4BGQ6</accession>
<reference evidence="2 3" key="1">
    <citation type="submission" date="2016-10" db="EMBL/GenBank/DDBJ databases">
        <authorList>
            <person name="de Groot N.N."/>
        </authorList>
    </citation>
    <scope>NUCLEOTIDE SEQUENCE [LARGE SCALE GENOMIC DNA]</scope>
    <source>
        <strain evidence="2 3">Vu-144</strain>
    </source>
</reference>
<feature type="domain" description="Carboxymuconolactone decarboxylase-like" evidence="1">
    <location>
        <begin position="58"/>
        <end position="102"/>
    </location>
</feature>
<organism evidence="2 3">
    <name type="scientific">Arachidicoccus rhizosphaerae</name>
    <dbReference type="NCBI Taxonomy" id="551991"/>
    <lineage>
        <taxon>Bacteria</taxon>
        <taxon>Pseudomonadati</taxon>
        <taxon>Bacteroidota</taxon>
        <taxon>Chitinophagia</taxon>
        <taxon>Chitinophagales</taxon>
        <taxon>Chitinophagaceae</taxon>
        <taxon>Arachidicoccus</taxon>
    </lineage>
</organism>
<dbReference type="EMBL" id="FNQY01000021">
    <property type="protein sequence ID" value="SEA47277.1"/>
    <property type="molecule type" value="Genomic_DNA"/>
</dbReference>
<dbReference type="Gene3D" id="1.20.1290.10">
    <property type="entry name" value="AhpD-like"/>
    <property type="match status" value="1"/>
</dbReference>
<protein>
    <submittedName>
        <fullName evidence="2">Alkylhydroperoxidase AhpD family core domain-containing protein</fullName>
    </submittedName>
</protein>
<dbReference type="Pfam" id="PF02627">
    <property type="entry name" value="CMD"/>
    <property type="match status" value="1"/>
</dbReference>
<keyword evidence="2" id="KW-0575">Peroxidase</keyword>
<dbReference type="PANTHER" id="PTHR35446">
    <property type="entry name" value="SI:CH211-175M2.5"/>
    <property type="match status" value="1"/>
</dbReference>
<dbReference type="PANTHER" id="PTHR35446:SF3">
    <property type="entry name" value="CMD DOMAIN-CONTAINING PROTEIN"/>
    <property type="match status" value="1"/>
</dbReference>
<dbReference type="STRING" id="551991.SAMN05192529_12129"/>
<proteinExistence type="predicted"/>
<keyword evidence="2" id="KW-0560">Oxidoreductase</keyword>
<evidence type="ECO:0000313" key="3">
    <source>
        <dbReference type="Proteomes" id="UP000199041"/>
    </source>
</evidence>
<evidence type="ECO:0000259" key="1">
    <source>
        <dbReference type="Pfam" id="PF02627"/>
    </source>
</evidence>
<dbReference type="InterPro" id="IPR029032">
    <property type="entry name" value="AhpD-like"/>
</dbReference>
<dbReference type="InterPro" id="IPR004675">
    <property type="entry name" value="AhpD_core"/>
</dbReference>